<evidence type="ECO:0000313" key="3">
    <source>
        <dbReference type="Proteomes" id="UP000485058"/>
    </source>
</evidence>
<proteinExistence type="predicted"/>
<keyword evidence="1" id="KW-0732">Signal</keyword>
<gene>
    <name evidence="2" type="ORF">HaLaN_23597</name>
</gene>
<organism evidence="2 3">
    <name type="scientific">Haematococcus lacustris</name>
    <name type="common">Green alga</name>
    <name type="synonym">Haematococcus pluvialis</name>
    <dbReference type="NCBI Taxonomy" id="44745"/>
    <lineage>
        <taxon>Eukaryota</taxon>
        <taxon>Viridiplantae</taxon>
        <taxon>Chlorophyta</taxon>
        <taxon>core chlorophytes</taxon>
        <taxon>Chlorophyceae</taxon>
        <taxon>CS clade</taxon>
        <taxon>Chlamydomonadales</taxon>
        <taxon>Haematococcaceae</taxon>
        <taxon>Haematococcus</taxon>
    </lineage>
</organism>
<evidence type="ECO:0000256" key="1">
    <source>
        <dbReference type="SAM" id="SignalP"/>
    </source>
</evidence>
<feature type="signal peptide" evidence="1">
    <location>
        <begin position="1"/>
        <end position="21"/>
    </location>
</feature>
<comment type="caution">
    <text evidence="2">The sequence shown here is derived from an EMBL/GenBank/DDBJ whole genome shotgun (WGS) entry which is preliminary data.</text>
</comment>
<dbReference type="Proteomes" id="UP000485058">
    <property type="component" value="Unassembled WGS sequence"/>
</dbReference>
<sequence length="107" mass="10267">MRCIFSAALQSLSSHLPGCGAALLPAQPWCVCCALLRFAGRGVLGPGSEAVGCVAAWLLHGPVGACEGALQGMTSGPSGPAQAGHAAGSRLGAAGGVPPALFGASSL</sequence>
<reference evidence="2 3" key="1">
    <citation type="submission" date="2020-02" db="EMBL/GenBank/DDBJ databases">
        <title>Draft genome sequence of Haematococcus lacustris strain NIES-144.</title>
        <authorList>
            <person name="Morimoto D."/>
            <person name="Nakagawa S."/>
            <person name="Yoshida T."/>
            <person name="Sawayama S."/>
        </authorList>
    </citation>
    <scope>NUCLEOTIDE SEQUENCE [LARGE SCALE GENOMIC DNA]</scope>
    <source>
        <strain evidence="2 3">NIES-144</strain>
    </source>
</reference>
<protein>
    <submittedName>
        <fullName evidence="2">Uncharacterized protein</fullName>
    </submittedName>
</protein>
<dbReference type="EMBL" id="BLLF01002863">
    <property type="protein sequence ID" value="GFH25609.1"/>
    <property type="molecule type" value="Genomic_DNA"/>
</dbReference>
<feature type="chain" id="PRO_5025590144" evidence="1">
    <location>
        <begin position="22"/>
        <end position="107"/>
    </location>
</feature>
<keyword evidence="3" id="KW-1185">Reference proteome</keyword>
<name>A0A6A0A076_HAELA</name>
<evidence type="ECO:0000313" key="2">
    <source>
        <dbReference type="EMBL" id="GFH25609.1"/>
    </source>
</evidence>
<dbReference type="AlphaFoldDB" id="A0A6A0A076"/>
<accession>A0A6A0A076</accession>